<evidence type="ECO:0000313" key="2">
    <source>
        <dbReference type="EMBL" id="TRT56564.1"/>
    </source>
</evidence>
<accession>A0A551Y6F5</accession>
<dbReference type="AlphaFoldDB" id="A0A551Y6F5"/>
<organism evidence="2 3">
    <name type="scientific">Microcystis aeruginosa Ma_QC_C_20070703_M131</name>
    <dbReference type="NCBI Taxonomy" id="2486263"/>
    <lineage>
        <taxon>Bacteria</taxon>
        <taxon>Bacillati</taxon>
        <taxon>Cyanobacteriota</taxon>
        <taxon>Cyanophyceae</taxon>
        <taxon>Oscillatoriophycideae</taxon>
        <taxon>Chroococcales</taxon>
        <taxon>Microcystaceae</taxon>
        <taxon>Microcystis</taxon>
    </lineage>
</organism>
<gene>
    <name evidence="2" type="ORF">EWV85_08030</name>
</gene>
<comment type="caution">
    <text evidence="2">The sequence shown here is derived from an EMBL/GenBank/DDBJ whole genome shotgun (WGS) entry which is preliminary data.</text>
</comment>
<reference evidence="2 3" key="1">
    <citation type="submission" date="2019-01" db="EMBL/GenBank/DDBJ databases">
        <title>Coherence of Microcystis species and biogeography revealed through population genomics.</title>
        <authorList>
            <person name="Perez-Carrascal O.M."/>
            <person name="Terrat Y."/>
            <person name="Giani A."/>
            <person name="Fortin N."/>
            <person name="Tromas N."/>
            <person name="Shapiro B.J."/>
        </authorList>
    </citation>
    <scope>NUCLEOTIDE SEQUENCE [LARGE SCALE GENOMIC DNA]</scope>
    <source>
        <strain evidence="2">Ma_QC_C_20070703_M131</strain>
    </source>
</reference>
<dbReference type="InterPro" id="IPR025592">
    <property type="entry name" value="DUF4347"/>
</dbReference>
<dbReference type="Proteomes" id="UP000316443">
    <property type="component" value="Unassembled WGS sequence"/>
</dbReference>
<feature type="domain" description="DUF4347" evidence="1">
    <location>
        <begin position="47"/>
        <end position="93"/>
    </location>
</feature>
<sequence>MTFPFLPILPAVDHILFNFAESDGLSQVNQVNSARNQGLTAPELNTVVFLDADVTDYQTLQAGVISGITTVILSAKEDGIEQITAFLQQNPQIT</sequence>
<proteinExistence type="predicted"/>
<evidence type="ECO:0000313" key="3">
    <source>
        <dbReference type="Proteomes" id="UP000316443"/>
    </source>
</evidence>
<evidence type="ECO:0000259" key="1">
    <source>
        <dbReference type="Pfam" id="PF14252"/>
    </source>
</evidence>
<dbReference type="Pfam" id="PF14252">
    <property type="entry name" value="DUF4347"/>
    <property type="match status" value="1"/>
</dbReference>
<name>A0A551Y6F5_MICAE</name>
<protein>
    <submittedName>
        <fullName evidence="2">DUF4347 domain-containing protein</fullName>
    </submittedName>
</protein>
<dbReference type="EMBL" id="SFCA01000085">
    <property type="protein sequence ID" value="TRT56564.1"/>
    <property type="molecule type" value="Genomic_DNA"/>
</dbReference>